<comment type="caution">
    <text evidence="2">The sequence shown here is derived from an EMBL/GenBank/DDBJ whole genome shotgun (WGS) entry which is preliminary data.</text>
</comment>
<sequence length="812" mass="85336">MGPHPAPAVSPQAVGPGAQPEVQGRAVAVAAGHGPHTGPIQPATGGGQVLPAPGILSVLLVAAPDSALAAAEEVRHIPGLWRSRAAAAALHEAQQGAPVACVASAEGLLDGEQGRASDPRDAWPVGLDPAVPRIAALVQALSAQLRGVTPAPRLALRLESDAQTPRGLGTSLVQHALFGAAETGGLALLELPGSMGAGLWACLRMGLPVHCYASLESRTPWRQAEYALLRRLSRAHPELLRLTRVVDTELRAPSASFSQLSMLPLKDGLQWLVVGSFGGASQWGSADVLEAVGRLQLQARRRKQPAPAYLLLGPRTTVDEQDRLGFPLGPPVVLDAARAGLGQNRMVAAYSNLATLEHLRTLLSHLRPAEDRRLERLLPPDRRPMIALEPVPQPHYALHVLGQRLGALPPEMAAYEQALRSVPGDRVLGPTLADWVAVLDLHPAWVELAPAGAVADMPTAPSSVFLTHLLAAASVLRRAYHSPHDVSVPQPVAAPSAAALGGEAGHVAQLAALQLAPTVPTRRPTLMAAFFLAGEEEYVLDRLEEDAQLTEVAQDLLRGGVPTAQALQQALELPEAAEREEDGALEEAGSPRDAAEIPPAVRAAAPPPRGAAAPPPRPMPPPLLQLPVAVVPDGPAARRDGAARAGAAVPKSATAAPKAQAHVAEPKTGGGVSQPGGRRTSPRRGRPAAGATAAAAPTPPTPGRQVPPPPRAGRAPSAAQKVREEERRLRQDLGTLMFPRPATRARDAEAATWDGAWVRREPTQSEGRAARPRDGQLEFRGALARPRYFYVRWEDGGVDEASLAQVKRWKRL</sequence>
<feature type="compositionally biased region" description="Pro residues" evidence="1">
    <location>
        <begin position="697"/>
        <end position="711"/>
    </location>
</feature>
<protein>
    <submittedName>
        <fullName evidence="2">Uncharacterized protein</fullName>
    </submittedName>
</protein>
<gene>
    <name evidence="2" type="ORF">HYH03_018834</name>
</gene>
<name>A0A835XF86_9CHLO</name>
<feature type="compositionally biased region" description="Pro residues" evidence="1">
    <location>
        <begin position="605"/>
        <end position="624"/>
    </location>
</feature>
<accession>A0A835XF86</accession>
<organism evidence="2 3">
    <name type="scientific">Edaphochlamys debaryana</name>
    <dbReference type="NCBI Taxonomy" id="47281"/>
    <lineage>
        <taxon>Eukaryota</taxon>
        <taxon>Viridiplantae</taxon>
        <taxon>Chlorophyta</taxon>
        <taxon>core chlorophytes</taxon>
        <taxon>Chlorophyceae</taxon>
        <taxon>CS clade</taxon>
        <taxon>Chlamydomonadales</taxon>
        <taxon>Chlamydomonadales incertae sedis</taxon>
        <taxon>Edaphochlamys</taxon>
    </lineage>
</organism>
<feature type="region of interest" description="Disordered" evidence="1">
    <location>
        <begin position="575"/>
        <end position="726"/>
    </location>
</feature>
<feature type="region of interest" description="Disordered" evidence="1">
    <location>
        <begin position="1"/>
        <end position="21"/>
    </location>
</feature>
<dbReference type="EMBL" id="JAEHOE010000242">
    <property type="protein sequence ID" value="KAG2482220.1"/>
    <property type="molecule type" value="Genomic_DNA"/>
</dbReference>
<proteinExistence type="predicted"/>
<feature type="compositionally biased region" description="Low complexity" evidence="1">
    <location>
        <begin position="687"/>
        <end position="696"/>
    </location>
</feature>
<evidence type="ECO:0000313" key="3">
    <source>
        <dbReference type="Proteomes" id="UP000612055"/>
    </source>
</evidence>
<feature type="compositionally biased region" description="Low complexity" evidence="1">
    <location>
        <begin position="625"/>
        <end position="635"/>
    </location>
</feature>
<dbReference type="AlphaFoldDB" id="A0A835XF86"/>
<evidence type="ECO:0000313" key="2">
    <source>
        <dbReference type="EMBL" id="KAG2482220.1"/>
    </source>
</evidence>
<dbReference type="Proteomes" id="UP000612055">
    <property type="component" value="Unassembled WGS sequence"/>
</dbReference>
<keyword evidence="3" id="KW-1185">Reference proteome</keyword>
<dbReference type="OrthoDB" id="552377at2759"/>
<evidence type="ECO:0000256" key="1">
    <source>
        <dbReference type="SAM" id="MobiDB-lite"/>
    </source>
</evidence>
<reference evidence="2" key="1">
    <citation type="journal article" date="2020" name="bioRxiv">
        <title>Comparative genomics of Chlamydomonas.</title>
        <authorList>
            <person name="Craig R.J."/>
            <person name="Hasan A.R."/>
            <person name="Ness R.W."/>
            <person name="Keightley P.D."/>
        </authorList>
    </citation>
    <scope>NUCLEOTIDE SEQUENCE</scope>
    <source>
        <strain evidence="2">CCAP 11/70</strain>
    </source>
</reference>